<gene>
    <name evidence="2" type="ORF">ABR82_00275</name>
</gene>
<reference evidence="2 3" key="1">
    <citation type="submission" date="2015-10" db="EMBL/GenBank/DDBJ databases">
        <title>Metagenome-Assembled Genomes uncover a global brackish microbiome.</title>
        <authorList>
            <person name="Hugerth L.W."/>
            <person name="Larsson J."/>
            <person name="Alneberg J."/>
            <person name="Lindh M.V."/>
            <person name="Legrand C."/>
            <person name="Pinhassi J."/>
            <person name="Andersson A.F."/>
        </authorList>
    </citation>
    <scope>NUCLEOTIDE SEQUENCE [LARGE SCALE GENOMIC DNA]</scope>
    <source>
        <strain evidence="2">BACL18 MAG-120507-bin52</strain>
    </source>
</reference>
<comment type="caution">
    <text evidence="2">The sequence shown here is derived from an EMBL/GenBank/DDBJ whole genome shotgun (WGS) entry which is preliminary data.</text>
</comment>
<dbReference type="EMBL" id="LIBO01000014">
    <property type="protein sequence ID" value="KRO63015.1"/>
    <property type="molecule type" value="Genomic_DNA"/>
</dbReference>
<evidence type="ECO:0000256" key="1">
    <source>
        <dbReference type="SAM" id="MobiDB-lite"/>
    </source>
</evidence>
<accession>A0A0R2RKD4</accession>
<dbReference type="Proteomes" id="UP000051269">
    <property type="component" value="Unassembled WGS sequence"/>
</dbReference>
<protein>
    <submittedName>
        <fullName evidence="2">Uncharacterized protein</fullName>
    </submittedName>
</protein>
<name>A0A0R2RKD4_9BACT</name>
<proteinExistence type="predicted"/>
<evidence type="ECO:0000313" key="3">
    <source>
        <dbReference type="Proteomes" id="UP000051269"/>
    </source>
</evidence>
<organism evidence="2 3">
    <name type="scientific">Verrucomicrobia subdivision 6 bacterium BACL9 MAG-120507-bin52</name>
    <dbReference type="NCBI Taxonomy" id="1655590"/>
    <lineage>
        <taxon>Bacteria</taxon>
        <taxon>Pseudomonadati</taxon>
        <taxon>Verrucomicrobiota</taxon>
        <taxon>Verrucomicrobiia</taxon>
        <taxon>Verrucomicrobiales</taxon>
        <taxon>Verrucomicrobia subdivision 6</taxon>
    </lineage>
</organism>
<dbReference type="AlphaFoldDB" id="A0A0R2RKD4"/>
<sequence>MNDPFAISLKFWAKIMGQFGMFAAESVFAFGSVATEKGAFPFFPLGTGTDRHSSGMDGSGGESRDGKN</sequence>
<evidence type="ECO:0000313" key="2">
    <source>
        <dbReference type="EMBL" id="KRO63015.1"/>
    </source>
</evidence>
<feature type="region of interest" description="Disordered" evidence="1">
    <location>
        <begin position="48"/>
        <end position="68"/>
    </location>
</feature>